<reference evidence="3" key="1">
    <citation type="journal article" date="2019" name="Int. J. Syst. Evol. Microbiol.">
        <title>The Global Catalogue of Microorganisms (GCM) 10K type strain sequencing project: providing services to taxonomists for standard genome sequencing and annotation.</title>
        <authorList>
            <consortium name="The Broad Institute Genomics Platform"/>
            <consortium name="The Broad Institute Genome Sequencing Center for Infectious Disease"/>
            <person name="Wu L."/>
            <person name="Ma J."/>
        </authorList>
    </citation>
    <scope>NUCLEOTIDE SEQUENCE [LARGE SCALE GENOMIC DNA]</scope>
    <source>
        <strain evidence="3">CGMCC 1.12471</strain>
    </source>
</reference>
<dbReference type="Gene3D" id="3.20.20.70">
    <property type="entry name" value="Aldolase class I"/>
    <property type="match status" value="1"/>
</dbReference>
<dbReference type="PANTHER" id="PTHR35273">
    <property type="entry name" value="ALPHA-1,4 POLYGALACTOSAMINIDASE, PUTATIVE (AFU_ORTHOLOGUE AFUA_3G07890)-RELATED"/>
    <property type="match status" value="1"/>
</dbReference>
<protein>
    <submittedName>
        <fullName evidence="2">Endo alpha-1,4 polygalactosaminidase</fullName>
    </submittedName>
</protein>
<dbReference type="PANTHER" id="PTHR35273:SF2">
    <property type="entry name" value="ALPHA-GALACTOSIDASE"/>
    <property type="match status" value="1"/>
</dbReference>
<sequence>MGTLRRLPRRRSPRLPLAAAILAAAGVVIVALLALAAQQSAGGSRTAPPWRLPPANSGFDYQIGGPYSPQPRAAVVVRDRDTKPAPRHYNVCYVNAFETQVVDEGFWMRRHPDLLLRIDGSPVEDPNWPGQYLLDTSTAEHRAALVKIVSAWIRGCAAKGFDAVEFDNLDSWYRSNDRISVADNLALARSLVDVAHDHRLAAAQKNGAVLKDEGRETAGFDFAITESCEVFDECDSYTDAYGARVFEIEYTDESGDPFPRACAARGGRISIILRDRLVVPEGKPDYRYDAC</sequence>
<comment type="caution">
    <text evidence="2">The sequence shown here is derived from an EMBL/GenBank/DDBJ whole genome shotgun (WGS) entry which is preliminary data.</text>
</comment>
<dbReference type="RefSeq" id="WP_377931363.1">
    <property type="nucleotide sequence ID" value="NZ_JBHUEA010000001.1"/>
</dbReference>
<gene>
    <name evidence="2" type="ORF">ACFSBI_01215</name>
</gene>
<evidence type="ECO:0000259" key="1">
    <source>
        <dbReference type="Pfam" id="PF03537"/>
    </source>
</evidence>
<evidence type="ECO:0000313" key="2">
    <source>
        <dbReference type="EMBL" id="MFD1720156.1"/>
    </source>
</evidence>
<dbReference type="InterPro" id="IPR004352">
    <property type="entry name" value="GH114_TIM-barrel"/>
</dbReference>
<dbReference type="InterPro" id="IPR013785">
    <property type="entry name" value="Aldolase_TIM"/>
</dbReference>
<dbReference type="EMBL" id="JBHUEA010000001">
    <property type="protein sequence ID" value="MFD1720156.1"/>
    <property type="molecule type" value="Genomic_DNA"/>
</dbReference>
<dbReference type="Proteomes" id="UP001597347">
    <property type="component" value="Unassembled WGS sequence"/>
</dbReference>
<dbReference type="Pfam" id="PF03537">
    <property type="entry name" value="Glyco_hydro_114"/>
    <property type="match status" value="1"/>
</dbReference>
<dbReference type="SUPFAM" id="SSF51445">
    <property type="entry name" value="(Trans)glycosidases"/>
    <property type="match status" value="1"/>
</dbReference>
<name>A0ABW4L9G4_9MICO</name>
<keyword evidence="3" id="KW-1185">Reference proteome</keyword>
<evidence type="ECO:0000313" key="3">
    <source>
        <dbReference type="Proteomes" id="UP001597347"/>
    </source>
</evidence>
<organism evidence="2 3">
    <name type="scientific">Amnibacterium endophyticum</name>
    <dbReference type="NCBI Taxonomy" id="2109337"/>
    <lineage>
        <taxon>Bacteria</taxon>
        <taxon>Bacillati</taxon>
        <taxon>Actinomycetota</taxon>
        <taxon>Actinomycetes</taxon>
        <taxon>Micrococcales</taxon>
        <taxon>Microbacteriaceae</taxon>
        <taxon>Amnibacterium</taxon>
    </lineage>
</organism>
<dbReference type="InterPro" id="IPR017853">
    <property type="entry name" value="GH"/>
</dbReference>
<feature type="domain" description="Glycoside-hydrolase family GH114 TIM-barrel" evidence="1">
    <location>
        <begin position="59"/>
        <end position="277"/>
    </location>
</feature>
<accession>A0ABW4L9G4</accession>
<proteinExistence type="predicted"/>